<organism evidence="2 3">
    <name type="scientific">Phytophthora palmivora</name>
    <dbReference type="NCBI Taxonomy" id="4796"/>
    <lineage>
        <taxon>Eukaryota</taxon>
        <taxon>Sar</taxon>
        <taxon>Stramenopiles</taxon>
        <taxon>Oomycota</taxon>
        <taxon>Peronosporomycetes</taxon>
        <taxon>Peronosporales</taxon>
        <taxon>Peronosporaceae</taxon>
        <taxon>Phytophthora</taxon>
    </lineage>
</organism>
<feature type="compositionally biased region" description="Polar residues" evidence="1">
    <location>
        <begin position="160"/>
        <end position="169"/>
    </location>
</feature>
<sequence>MDFLVPAGIRLYFADGTICLPDEVRLQMAGKRPFYVDKIEHVGRIVTGAMSDKRPRLGYAVRRQTSISYGLPGEIDGCQRSGKMCYLQVTNIGDRGLTLHEGSRVAMWLSGDRIPPFPDIEEVRQMVKSRISGNYGQDQRMNVSEQVTEPAIAGDKGASPPSSKCTSDQGKIEPVSSYNLHTKIETNIGDLRTDDEVGPLFAEDVEDQLAVLPKVTSTMEEIKIEDLQISDAKIITQEEIERLVQII</sequence>
<reference evidence="2 3" key="1">
    <citation type="journal article" date="2017" name="Genome Biol. Evol.">
        <title>Phytophthora megakarya and P. palmivora, closely related causal agents of cacao black pod rot, underwent increases in genome sizes and gene numbers by different mechanisms.</title>
        <authorList>
            <person name="Ali S.S."/>
            <person name="Shao J."/>
            <person name="Lary D.J."/>
            <person name="Kronmiller B."/>
            <person name="Shen D."/>
            <person name="Strem M.D."/>
            <person name="Amoako-Attah I."/>
            <person name="Akrofi A.Y."/>
            <person name="Begoude B.A."/>
            <person name="Ten Hoopen G.M."/>
            <person name="Coulibaly K."/>
            <person name="Kebe B.I."/>
            <person name="Melnick R.L."/>
            <person name="Guiltinan M.J."/>
            <person name="Tyler B.M."/>
            <person name="Meinhardt L.W."/>
            <person name="Bailey B.A."/>
        </authorList>
    </citation>
    <scope>NUCLEOTIDE SEQUENCE [LARGE SCALE GENOMIC DNA]</scope>
    <source>
        <strain evidence="3">sbr112.9</strain>
    </source>
</reference>
<proteinExistence type="predicted"/>
<name>A0A2P4YD16_9STRA</name>
<feature type="region of interest" description="Disordered" evidence="1">
    <location>
        <begin position="151"/>
        <end position="172"/>
    </location>
</feature>
<gene>
    <name evidence="2" type="ORF">PHPALM_7162</name>
</gene>
<dbReference type="EMBL" id="NCKW01003687">
    <property type="protein sequence ID" value="POM75702.1"/>
    <property type="molecule type" value="Genomic_DNA"/>
</dbReference>
<comment type="caution">
    <text evidence="2">The sequence shown here is derived from an EMBL/GenBank/DDBJ whole genome shotgun (WGS) entry which is preliminary data.</text>
</comment>
<evidence type="ECO:0000313" key="2">
    <source>
        <dbReference type="EMBL" id="POM75702.1"/>
    </source>
</evidence>
<evidence type="ECO:0000313" key="3">
    <source>
        <dbReference type="Proteomes" id="UP000237271"/>
    </source>
</evidence>
<dbReference type="Proteomes" id="UP000237271">
    <property type="component" value="Unassembled WGS sequence"/>
</dbReference>
<keyword evidence="3" id="KW-1185">Reference proteome</keyword>
<dbReference type="AlphaFoldDB" id="A0A2P4YD16"/>
<evidence type="ECO:0000256" key="1">
    <source>
        <dbReference type="SAM" id="MobiDB-lite"/>
    </source>
</evidence>
<accession>A0A2P4YD16</accession>
<dbReference type="OrthoDB" id="143478at2759"/>
<protein>
    <submittedName>
        <fullName evidence="2">Uncharacterized protein</fullName>
    </submittedName>
</protein>